<organism evidence="1 2">
    <name type="scientific">Populus trichocarpa</name>
    <name type="common">Western balsam poplar</name>
    <name type="synonym">Populus balsamifera subsp. trichocarpa</name>
    <dbReference type="NCBI Taxonomy" id="3694"/>
    <lineage>
        <taxon>Eukaryota</taxon>
        <taxon>Viridiplantae</taxon>
        <taxon>Streptophyta</taxon>
        <taxon>Embryophyta</taxon>
        <taxon>Tracheophyta</taxon>
        <taxon>Spermatophyta</taxon>
        <taxon>Magnoliopsida</taxon>
        <taxon>eudicotyledons</taxon>
        <taxon>Gunneridae</taxon>
        <taxon>Pentapetalae</taxon>
        <taxon>rosids</taxon>
        <taxon>fabids</taxon>
        <taxon>Malpighiales</taxon>
        <taxon>Salicaceae</taxon>
        <taxon>Saliceae</taxon>
        <taxon>Populus</taxon>
    </lineage>
</organism>
<evidence type="ECO:0000313" key="2">
    <source>
        <dbReference type="Proteomes" id="UP000006729"/>
    </source>
</evidence>
<accession>A0ACC0T6L1</accession>
<protein>
    <submittedName>
        <fullName evidence="1">Uncharacterized protein</fullName>
    </submittedName>
</protein>
<reference evidence="1 2" key="1">
    <citation type="journal article" date="2006" name="Science">
        <title>The genome of black cottonwood, Populus trichocarpa (Torr. &amp; Gray).</title>
        <authorList>
            <person name="Tuskan G.A."/>
            <person name="Difazio S."/>
            <person name="Jansson S."/>
            <person name="Bohlmann J."/>
            <person name="Grigoriev I."/>
            <person name="Hellsten U."/>
            <person name="Putnam N."/>
            <person name="Ralph S."/>
            <person name="Rombauts S."/>
            <person name="Salamov A."/>
            <person name="Schein J."/>
            <person name="Sterck L."/>
            <person name="Aerts A."/>
            <person name="Bhalerao R.R."/>
            <person name="Bhalerao R.P."/>
            <person name="Blaudez D."/>
            <person name="Boerjan W."/>
            <person name="Brun A."/>
            <person name="Brunner A."/>
            <person name="Busov V."/>
            <person name="Campbell M."/>
            <person name="Carlson J."/>
            <person name="Chalot M."/>
            <person name="Chapman J."/>
            <person name="Chen G.L."/>
            <person name="Cooper D."/>
            <person name="Coutinho P.M."/>
            <person name="Couturier J."/>
            <person name="Covert S."/>
            <person name="Cronk Q."/>
            <person name="Cunningham R."/>
            <person name="Davis J."/>
            <person name="Degroeve S."/>
            <person name="Dejardin A."/>
            <person name="Depamphilis C."/>
            <person name="Detter J."/>
            <person name="Dirks B."/>
            <person name="Dubchak I."/>
            <person name="Duplessis S."/>
            <person name="Ehlting J."/>
            <person name="Ellis B."/>
            <person name="Gendler K."/>
            <person name="Goodstein D."/>
            <person name="Gribskov M."/>
            <person name="Grimwood J."/>
            <person name="Groover A."/>
            <person name="Gunter L."/>
            <person name="Hamberger B."/>
            <person name="Heinze B."/>
            <person name="Helariutta Y."/>
            <person name="Henrissat B."/>
            <person name="Holligan D."/>
            <person name="Holt R."/>
            <person name="Huang W."/>
            <person name="Islam-Faridi N."/>
            <person name="Jones S."/>
            <person name="Jones-Rhoades M."/>
            <person name="Jorgensen R."/>
            <person name="Joshi C."/>
            <person name="Kangasjarvi J."/>
            <person name="Karlsson J."/>
            <person name="Kelleher C."/>
            <person name="Kirkpatrick R."/>
            <person name="Kirst M."/>
            <person name="Kohler A."/>
            <person name="Kalluri U."/>
            <person name="Larimer F."/>
            <person name="Leebens-Mack J."/>
            <person name="Leple J.C."/>
            <person name="Locascio P."/>
            <person name="Lou Y."/>
            <person name="Lucas S."/>
            <person name="Martin F."/>
            <person name="Montanini B."/>
            <person name="Napoli C."/>
            <person name="Nelson D.R."/>
            <person name="Nelson C."/>
            <person name="Nieminen K."/>
            <person name="Nilsson O."/>
            <person name="Pereda V."/>
            <person name="Peter G."/>
            <person name="Philippe R."/>
            <person name="Pilate G."/>
            <person name="Poliakov A."/>
            <person name="Razumovskaya J."/>
            <person name="Richardson P."/>
            <person name="Rinaldi C."/>
            <person name="Ritland K."/>
            <person name="Rouze P."/>
            <person name="Ryaboy D."/>
            <person name="Schmutz J."/>
            <person name="Schrader J."/>
            <person name="Segerman B."/>
            <person name="Shin H."/>
            <person name="Siddiqui A."/>
            <person name="Sterky F."/>
            <person name="Terry A."/>
            <person name="Tsai C.J."/>
            <person name="Uberbacher E."/>
            <person name="Unneberg P."/>
            <person name="Vahala J."/>
            <person name="Wall K."/>
            <person name="Wessler S."/>
            <person name="Yang G."/>
            <person name="Yin T."/>
            <person name="Douglas C."/>
            <person name="Marra M."/>
            <person name="Sandberg G."/>
            <person name="Van de Peer Y."/>
            <person name="Rokhsar D."/>
        </authorList>
    </citation>
    <scope>NUCLEOTIDE SEQUENCE [LARGE SCALE GENOMIC DNA]</scope>
    <source>
        <strain evidence="2">cv. Nisqually</strain>
    </source>
</reference>
<gene>
    <name evidence="1" type="ORF">POPTR_004G199801v4</name>
</gene>
<dbReference type="EMBL" id="CM009293">
    <property type="protein sequence ID" value="KAI9396874.1"/>
    <property type="molecule type" value="Genomic_DNA"/>
</dbReference>
<name>A0ACC0T6L1_POPTR</name>
<keyword evidence="2" id="KW-1185">Reference proteome</keyword>
<comment type="caution">
    <text evidence="1">The sequence shown here is derived from an EMBL/GenBank/DDBJ whole genome shotgun (WGS) entry which is preliminary data.</text>
</comment>
<evidence type="ECO:0000313" key="1">
    <source>
        <dbReference type="EMBL" id="KAI9396874.1"/>
    </source>
</evidence>
<proteinExistence type="predicted"/>
<sequence>MVLFNTLTTGPPTRWLKKHAILFFHVLAIAVSPSVAFKIWNPFKWTVHIVNELSHNKVLYLHCVSYNDNLGHHNLKYKAEFKFSFMENFLGATIFKCYMSRDRKIDATFTVFWPGFLRRENQDIDLEKDTVGSNVIRVARDDGIYLKRREACFFSCIFSKPPVKVFLYKKWDKK</sequence>
<dbReference type="Proteomes" id="UP000006729">
    <property type="component" value="Chromosome 4"/>
</dbReference>